<dbReference type="PANTHER" id="PTHR30473:SF2">
    <property type="entry name" value="PIN DOMAIN-CONTAINING PROTEIN"/>
    <property type="match status" value="1"/>
</dbReference>
<evidence type="ECO:0000313" key="6">
    <source>
        <dbReference type="Proteomes" id="UP000008457"/>
    </source>
</evidence>
<dbReference type="GO" id="GO:0005829">
    <property type="term" value="C:cytosol"/>
    <property type="evidence" value="ECO:0007669"/>
    <property type="project" value="TreeGrafter"/>
</dbReference>
<dbReference type="SUPFAM" id="SSF88723">
    <property type="entry name" value="PIN domain-like"/>
    <property type="match status" value="1"/>
</dbReference>
<evidence type="ECO:0000256" key="2">
    <source>
        <dbReference type="ARBA" id="ARBA00022840"/>
    </source>
</evidence>
<dbReference type="GO" id="GO:0005524">
    <property type="term" value="F:ATP binding"/>
    <property type="evidence" value="ECO:0007669"/>
    <property type="project" value="UniProtKB-KW"/>
</dbReference>
<dbReference type="RefSeq" id="WP_013781089.1">
    <property type="nucleotide sequence ID" value="NC_015520.1"/>
</dbReference>
<organism evidence="5 6">
    <name type="scientific">Mahella australiensis (strain DSM 15567 / CIP 107919 / 50-1 BON)</name>
    <dbReference type="NCBI Taxonomy" id="697281"/>
    <lineage>
        <taxon>Bacteria</taxon>
        <taxon>Bacillati</taxon>
        <taxon>Bacillota</taxon>
        <taxon>Clostridia</taxon>
        <taxon>Thermoanaerobacterales</taxon>
        <taxon>Thermoanaerobacterales Family IV. Incertae Sedis</taxon>
        <taxon>Mahella</taxon>
    </lineage>
</organism>
<keyword evidence="1" id="KW-0547">Nucleotide-binding</keyword>
<dbReference type="InterPro" id="IPR029060">
    <property type="entry name" value="PIN-like_dom_sf"/>
</dbReference>
<evidence type="ECO:0000259" key="4">
    <source>
        <dbReference type="SMART" id="SM00670"/>
    </source>
</evidence>
<dbReference type="KEGG" id="mas:Mahau_1469"/>
<feature type="domain" description="PIN" evidence="4">
    <location>
        <begin position="3"/>
        <end position="130"/>
    </location>
</feature>
<dbReference type="STRING" id="697281.Mahau_1469"/>
<keyword evidence="6" id="KW-1185">Reference proteome</keyword>
<dbReference type="OrthoDB" id="9773137at2"/>
<dbReference type="InterPro" id="IPR002716">
    <property type="entry name" value="PIN_dom"/>
</dbReference>
<dbReference type="Pfam" id="PF02562">
    <property type="entry name" value="PhoH"/>
    <property type="match status" value="1"/>
</dbReference>
<comment type="similarity">
    <text evidence="3">In the N-terminal section; belongs to the PINc/VapC protein family.</text>
</comment>
<accession>F3ZXZ0</accession>
<protein>
    <submittedName>
        <fullName evidence="5">PhoH family protein</fullName>
    </submittedName>
</protein>
<dbReference type="CDD" id="cd09883">
    <property type="entry name" value="PIN_VapC_PhoHL-ATPase"/>
    <property type="match status" value="1"/>
</dbReference>
<dbReference type="HOGENOM" id="CLU_022283_2_1_9"/>
<reference evidence="6" key="1">
    <citation type="submission" date="2010-11" db="EMBL/GenBank/DDBJ databases">
        <title>The complete genome of Mahella australiensis DSM 15567.</title>
        <authorList>
            <consortium name="US DOE Joint Genome Institute (JGI-PGF)"/>
            <person name="Lucas S."/>
            <person name="Copeland A."/>
            <person name="Lapidus A."/>
            <person name="Bruce D."/>
            <person name="Goodwin L."/>
            <person name="Pitluck S."/>
            <person name="Kyrpides N."/>
            <person name="Mavromatis K."/>
            <person name="Pagani I."/>
            <person name="Ivanova N."/>
            <person name="Teshima H."/>
            <person name="Brettin T."/>
            <person name="Detter J.C."/>
            <person name="Han C."/>
            <person name="Tapia R."/>
            <person name="Land M."/>
            <person name="Hauser L."/>
            <person name="Markowitz V."/>
            <person name="Cheng J.-F."/>
            <person name="Hugenholtz P."/>
            <person name="Woyke T."/>
            <person name="Wu D."/>
            <person name="Spring S."/>
            <person name="Pukall R."/>
            <person name="Steenblock K."/>
            <person name="Schneider S."/>
            <person name="Klenk H.-P."/>
            <person name="Eisen J.A."/>
        </authorList>
    </citation>
    <scope>NUCLEOTIDE SEQUENCE [LARGE SCALE GENOMIC DNA]</scope>
    <source>
        <strain evidence="6">DSM 15567 / CIP 107919 / 50-1 BON</strain>
    </source>
</reference>
<dbReference type="InterPro" id="IPR051451">
    <property type="entry name" value="PhoH2-like"/>
</dbReference>
<dbReference type="FunFam" id="3.40.50.300:FF:000013">
    <property type="entry name" value="PhoH family ATPase"/>
    <property type="match status" value="1"/>
</dbReference>
<gene>
    <name evidence="5" type="ordered locus">Mahau_1469</name>
</gene>
<evidence type="ECO:0000313" key="5">
    <source>
        <dbReference type="EMBL" id="AEE96660.1"/>
    </source>
</evidence>
<dbReference type="Gene3D" id="3.40.50.300">
    <property type="entry name" value="P-loop containing nucleotide triphosphate hydrolases"/>
    <property type="match status" value="1"/>
</dbReference>
<dbReference type="Gene3D" id="3.40.50.1010">
    <property type="entry name" value="5'-nuclease"/>
    <property type="match status" value="1"/>
</dbReference>
<dbReference type="PANTHER" id="PTHR30473">
    <property type="entry name" value="PROTEIN PHOH"/>
    <property type="match status" value="1"/>
</dbReference>
<dbReference type="InterPro" id="IPR027417">
    <property type="entry name" value="P-loop_NTPase"/>
</dbReference>
<dbReference type="SMART" id="SM00670">
    <property type="entry name" value="PINc"/>
    <property type="match status" value="1"/>
</dbReference>
<proteinExistence type="inferred from homology"/>
<evidence type="ECO:0000256" key="3">
    <source>
        <dbReference type="ARBA" id="ARBA00046345"/>
    </source>
</evidence>
<dbReference type="eggNOG" id="COG1875">
    <property type="taxonomic scope" value="Bacteria"/>
</dbReference>
<evidence type="ECO:0000256" key="1">
    <source>
        <dbReference type="ARBA" id="ARBA00022741"/>
    </source>
</evidence>
<dbReference type="Proteomes" id="UP000008457">
    <property type="component" value="Chromosome"/>
</dbReference>
<dbReference type="InterPro" id="IPR003714">
    <property type="entry name" value="PhoH"/>
</dbReference>
<dbReference type="AlphaFoldDB" id="F3ZXZ0"/>
<sequence length="434" mass="48876">MTKIYVLDTNVLLHDPEAVFAFQDNCVVIPIAVVEEIDNQKNRQDEIGDNARCISRIMDTLRARGSLSDGVYTDSGGIIKVELNHQSPNNLPIGLSSEKYDNRILAVAYSLNVENPGLVKLVTKDINLRIKADAMGLEAEDYKNDKVDVATLFSGVKTLQVNAECIDDFYKYSRLSIDNVDFLPNEFAVLTDYTNQSHSMLARYSIKEKCLIPLFYKDLEIWGIRPKNKEQRFAMELLLNADISLVTLSGQSGTGKTLLALAAGLHEVVEEKRYKRLLVTRPVVPLGRDIGYLPGDKDEKLRPWMQPIFDNLEYLCQSDISSRDLVQEFQQRGMLEIEALTYIRGRTLPNQFIICDEAQNLTPHMVKTIITRVGEGSKIIFTGDPQQIDNPYLDISSNGLTYLIDHLKGQEVSGHITLIKGERSKLAELGAMYL</sequence>
<reference evidence="5 6" key="2">
    <citation type="journal article" date="2011" name="Stand. Genomic Sci.">
        <title>Complete genome sequence of Mahella australiensis type strain (50-1 BON).</title>
        <authorList>
            <person name="Sikorski J."/>
            <person name="Teshima H."/>
            <person name="Nolan M."/>
            <person name="Lucas S."/>
            <person name="Hammon N."/>
            <person name="Deshpande S."/>
            <person name="Cheng J.F."/>
            <person name="Pitluck S."/>
            <person name="Liolios K."/>
            <person name="Pagani I."/>
            <person name="Ivanova N."/>
            <person name="Huntemann M."/>
            <person name="Mavromatis K."/>
            <person name="Ovchinikova G."/>
            <person name="Pati A."/>
            <person name="Tapia R."/>
            <person name="Han C."/>
            <person name="Goodwin L."/>
            <person name="Chen A."/>
            <person name="Palaniappan K."/>
            <person name="Land M."/>
            <person name="Hauser L."/>
            <person name="Ngatchou-Djao O.D."/>
            <person name="Rohde M."/>
            <person name="Pukall R."/>
            <person name="Spring S."/>
            <person name="Abt B."/>
            <person name="Goker M."/>
            <person name="Detter J.C."/>
            <person name="Woyke T."/>
            <person name="Bristow J."/>
            <person name="Markowitz V."/>
            <person name="Hugenholtz P."/>
            <person name="Eisen J.A."/>
            <person name="Kyrpides N.C."/>
            <person name="Klenk H.P."/>
            <person name="Lapidus A."/>
        </authorList>
    </citation>
    <scope>NUCLEOTIDE SEQUENCE [LARGE SCALE GENOMIC DNA]</scope>
    <source>
        <strain evidence="6">DSM 15567 / CIP 107919 / 50-1 BON</strain>
    </source>
</reference>
<name>F3ZXZ0_MAHA5</name>
<dbReference type="SUPFAM" id="SSF52540">
    <property type="entry name" value="P-loop containing nucleoside triphosphate hydrolases"/>
    <property type="match status" value="1"/>
</dbReference>
<keyword evidence="2" id="KW-0067">ATP-binding</keyword>
<dbReference type="Pfam" id="PF13638">
    <property type="entry name" value="PIN_4"/>
    <property type="match status" value="1"/>
</dbReference>
<dbReference type="EMBL" id="CP002360">
    <property type="protein sequence ID" value="AEE96660.1"/>
    <property type="molecule type" value="Genomic_DNA"/>
</dbReference>